<dbReference type="EMBL" id="JBGNUJ010000003">
    <property type="protein sequence ID" value="KAL3962324.1"/>
    <property type="molecule type" value="Genomic_DNA"/>
</dbReference>
<reference evidence="1" key="1">
    <citation type="submission" date="2024-12" db="EMBL/GenBank/DDBJ databases">
        <title>Comparative genomics and development of molecular markers within Purpureocillium lilacinum and among Purpureocillium species.</title>
        <authorList>
            <person name="Yeh Z.-Y."/>
            <person name="Ni N.-T."/>
            <person name="Lo P.-H."/>
            <person name="Mushyakhwo K."/>
            <person name="Lin C.-F."/>
            <person name="Nai Y.-S."/>
        </authorList>
    </citation>
    <scope>NUCLEOTIDE SEQUENCE</scope>
    <source>
        <strain evidence="1">NCHU-NPUST-175</strain>
    </source>
</reference>
<name>A0ACC4E3J7_PURLI</name>
<organism evidence="1 2">
    <name type="scientific">Purpureocillium lilacinum</name>
    <name type="common">Paecilomyces lilacinus</name>
    <dbReference type="NCBI Taxonomy" id="33203"/>
    <lineage>
        <taxon>Eukaryota</taxon>
        <taxon>Fungi</taxon>
        <taxon>Dikarya</taxon>
        <taxon>Ascomycota</taxon>
        <taxon>Pezizomycotina</taxon>
        <taxon>Sordariomycetes</taxon>
        <taxon>Hypocreomycetidae</taxon>
        <taxon>Hypocreales</taxon>
        <taxon>Ophiocordycipitaceae</taxon>
        <taxon>Purpureocillium</taxon>
    </lineage>
</organism>
<dbReference type="Proteomes" id="UP001638806">
    <property type="component" value="Unassembled WGS sequence"/>
</dbReference>
<protein>
    <submittedName>
        <fullName evidence="1">Uncharacterized protein</fullName>
    </submittedName>
</protein>
<evidence type="ECO:0000313" key="1">
    <source>
        <dbReference type="EMBL" id="KAL3962324.1"/>
    </source>
</evidence>
<gene>
    <name evidence="1" type="ORF">ACCO45_003847</name>
</gene>
<keyword evidence="2" id="KW-1185">Reference proteome</keyword>
<proteinExistence type="predicted"/>
<comment type="caution">
    <text evidence="1">The sequence shown here is derived from an EMBL/GenBank/DDBJ whole genome shotgun (WGS) entry which is preliminary data.</text>
</comment>
<accession>A0ACC4E3J7</accession>
<sequence>MRLKPTLLCRSLYAGSAGRIGFDPQSAPFSRNSFTYVASLTKLITTTCLMQLVERGVLSLDGDVRGYAPELAAMKILRGFHDADQPILEENTAPITLRMLLTHTVGLGYDLADPALAKWSAKVGRRATNLDWSRAGFTTPLSFAPGDGWQYGTAIDWAGLVLEAATGQSLGEYMQTHVFGPFGMRDTGFWPEKLPQTASRAVTFSYRDAAIGRLKPGPPSVAERHDVESGGAGMYTTAYDYARFLRGLLNGELVSEATLSQMLEPQLNSAQKEMFEGIVYHSGVQVGFAPEFPTGLPLNHGLGGALNMEDVSGKRRKGSMMWSGACNSHWWIDRASGIAAVLIVNVQPHGDAIAVRLYDELERAVYAHLVQ</sequence>
<evidence type="ECO:0000313" key="2">
    <source>
        <dbReference type="Proteomes" id="UP001638806"/>
    </source>
</evidence>